<sequence>MIKLNRDTKPAILVNNEKSWTTNLVDAVTNFGEYSKIPKEQKEKLLVHYRHQEIKNVLFQSSLQKCAFCETKPGESGNIEVEHFAPKSIYPELAFKWENFLPACRKCNGSKDDHDTLNNPIINPYDTNPEEIFHYNDIQIAANDAHEEIGKLTIRVCGLNSVRLMKPRADILVSLHSFSQALDEAIRDYEEAATDIKKQHRKRKIREAVEAIEVLANPSEKFSGFCKEYLKKCAAYHEAKSIVGE</sequence>
<dbReference type="Gene3D" id="1.10.30.50">
    <property type="match status" value="1"/>
</dbReference>
<evidence type="ECO:0000313" key="3">
    <source>
        <dbReference type="Proteomes" id="UP000515254"/>
    </source>
</evidence>
<keyword evidence="2" id="KW-0255">Endonuclease</keyword>
<organism evidence="2 3">
    <name type="scientific">Pseudomonas sediminis</name>
    <dbReference type="NCBI Taxonomy" id="1691904"/>
    <lineage>
        <taxon>Bacteria</taxon>
        <taxon>Pseudomonadati</taxon>
        <taxon>Pseudomonadota</taxon>
        <taxon>Gammaproteobacteria</taxon>
        <taxon>Pseudomonadales</taxon>
        <taxon>Pseudomonadaceae</taxon>
        <taxon>Pseudomonas</taxon>
    </lineage>
</organism>
<proteinExistence type="predicted"/>
<dbReference type="Proteomes" id="UP000515254">
    <property type="component" value="Chromosome"/>
</dbReference>
<evidence type="ECO:0000313" key="2">
    <source>
        <dbReference type="EMBL" id="QNG99910.1"/>
    </source>
</evidence>
<keyword evidence="3" id="KW-1185">Reference proteome</keyword>
<dbReference type="EMBL" id="CP060009">
    <property type="protein sequence ID" value="QNG99910.1"/>
    <property type="molecule type" value="Genomic_DNA"/>
</dbReference>
<evidence type="ECO:0000259" key="1">
    <source>
        <dbReference type="SMART" id="SM00507"/>
    </source>
</evidence>
<dbReference type="SMART" id="SM00507">
    <property type="entry name" value="HNHc"/>
    <property type="match status" value="1"/>
</dbReference>
<reference evidence="2 3" key="1">
    <citation type="journal article" date="2020" name="Microbiol. Resour. Announc.">
        <title>Complete genome sequences of four natural Pseudomonas isolates that catabolize a wide range of aromatic compounds relevant to lignin valorization.</title>
        <authorList>
            <person name="Hatmaker E.A."/>
            <person name="Presley G."/>
            <person name="Cannon O."/>
            <person name="Guss A.M."/>
            <person name="Elkins J.G."/>
        </authorList>
    </citation>
    <scope>NUCLEOTIDE SEQUENCE [LARGE SCALE GENOMIC DNA]</scope>
    <source>
        <strain evidence="2 3">B10D7D</strain>
    </source>
</reference>
<dbReference type="RefSeq" id="WP_179545326.1">
    <property type="nucleotide sequence ID" value="NZ_CP060009.1"/>
</dbReference>
<protein>
    <submittedName>
        <fullName evidence="2">HNH endonuclease</fullName>
    </submittedName>
</protein>
<keyword evidence="2" id="KW-0540">Nuclease</keyword>
<keyword evidence="2" id="KW-0378">Hydrolase</keyword>
<name>A0ABX6SET1_9PSED</name>
<dbReference type="GO" id="GO:0004519">
    <property type="term" value="F:endonuclease activity"/>
    <property type="evidence" value="ECO:0007669"/>
    <property type="project" value="UniProtKB-KW"/>
</dbReference>
<accession>A0ABX6SET1</accession>
<feature type="domain" description="HNH nuclease" evidence="1">
    <location>
        <begin position="53"/>
        <end position="109"/>
    </location>
</feature>
<dbReference type="CDD" id="cd00085">
    <property type="entry name" value="HNHc"/>
    <property type="match status" value="1"/>
</dbReference>
<gene>
    <name evidence="2" type="ORF">HNQ25_16630</name>
</gene>
<dbReference type="InterPro" id="IPR003615">
    <property type="entry name" value="HNH_nuc"/>
</dbReference>